<dbReference type="SUPFAM" id="SSF53335">
    <property type="entry name" value="S-adenosyl-L-methionine-dependent methyltransferases"/>
    <property type="match status" value="1"/>
</dbReference>
<comment type="caution">
    <text evidence="2">The sequence shown here is derived from an EMBL/GenBank/DDBJ whole genome shotgun (WGS) entry which is preliminary data.</text>
</comment>
<dbReference type="InterPro" id="IPR013216">
    <property type="entry name" value="Methyltransf_11"/>
</dbReference>
<dbReference type="RefSeq" id="WP_237468139.1">
    <property type="nucleotide sequence ID" value="NZ_CAKLDI010000002.1"/>
</dbReference>
<protein>
    <recommendedName>
        <fullName evidence="1">Methyltransferase type 11 domain-containing protein</fullName>
    </recommendedName>
</protein>
<evidence type="ECO:0000259" key="1">
    <source>
        <dbReference type="Pfam" id="PF08241"/>
    </source>
</evidence>
<reference evidence="2" key="1">
    <citation type="submission" date="2021-11" db="EMBL/GenBank/DDBJ databases">
        <authorList>
            <person name="Rodrigo-Torres L."/>
            <person name="Arahal R. D."/>
            <person name="Lucena T."/>
        </authorList>
    </citation>
    <scope>NUCLEOTIDE SEQUENCE</scope>
    <source>
        <strain evidence="2">CECT 7929</strain>
    </source>
</reference>
<dbReference type="EMBL" id="CAKLDI010000002">
    <property type="protein sequence ID" value="CAH0535274.1"/>
    <property type="molecule type" value="Genomic_DNA"/>
</dbReference>
<proteinExistence type="predicted"/>
<organism evidence="2 3">
    <name type="scientific">Vibrio stylophorae</name>
    <dbReference type="NCBI Taxonomy" id="659351"/>
    <lineage>
        <taxon>Bacteria</taxon>
        <taxon>Pseudomonadati</taxon>
        <taxon>Pseudomonadota</taxon>
        <taxon>Gammaproteobacteria</taxon>
        <taxon>Vibrionales</taxon>
        <taxon>Vibrionaceae</taxon>
        <taxon>Vibrio</taxon>
    </lineage>
</organism>
<dbReference type="Pfam" id="PF08241">
    <property type="entry name" value="Methyltransf_11"/>
    <property type="match status" value="1"/>
</dbReference>
<evidence type="ECO:0000313" key="3">
    <source>
        <dbReference type="Proteomes" id="UP000838672"/>
    </source>
</evidence>
<evidence type="ECO:0000313" key="2">
    <source>
        <dbReference type="EMBL" id="CAH0535274.1"/>
    </source>
</evidence>
<dbReference type="CDD" id="cd02440">
    <property type="entry name" value="AdoMet_MTases"/>
    <property type="match status" value="1"/>
</dbReference>
<gene>
    <name evidence="2" type="ORF">VST7929_02902</name>
</gene>
<dbReference type="Proteomes" id="UP000838672">
    <property type="component" value="Unassembled WGS sequence"/>
</dbReference>
<feature type="domain" description="Methyltransferase type 11" evidence="1">
    <location>
        <begin position="58"/>
        <end position="151"/>
    </location>
</feature>
<sequence>MDCFGQALLAYEYGMKDAHLQVESEGGISMLPVALFFRDSEYYELDRIALAHCKGKILDMGAGAGIHSLKLQQTGANVTAMDVSLGACEVMKKRGVKRVMHGDLFHLSTSCHFDTWILLGRSIGAVGSIDGFKQFLKMASKQLNPRGRIVFNSVDPGQMHRQRWMQFSFSDAQDKRTPWFDIHFRQVEVIAKQYGFEACCLHLEADGNYLAQLTKN</sequence>
<keyword evidence="3" id="KW-1185">Reference proteome</keyword>
<name>A0ABM8ZX55_9VIBR</name>
<dbReference type="Gene3D" id="3.40.50.150">
    <property type="entry name" value="Vaccinia Virus protein VP39"/>
    <property type="match status" value="1"/>
</dbReference>
<accession>A0ABM8ZX55</accession>
<dbReference type="InterPro" id="IPR029063">
    <property type="entry name" value="SAM-dependent_MTases_sf"/>
</dbReference>